<evidence type="ECO:0000256" key="1">
    <source>
        <dbReference type="SAM" id="MobiDB-lite"/>
    </source>
</evidence>
<feature type="domain" description="WKF" evidence="2">
    <location>
        <begin position="86"/>
        <end position="147"/>
    </location>
</feature>
<feature type="region of interest" description="Disordered" evidence="1">
    <location>
        <begin position="1"/>
        <end position="27"/>
    </location>
</feature>
<evidence type="ECO:0000259" key="2">
    <source>
        <dbReference type="Pfam" id="PF10180"/>
    </source>
</evidence>
<name>A0A7M5VAF3_9CNID</name>
<protein>
    <recommendedName>
        <fullName evidence="2">WKF domain-containing protein</fullName>
    </recommendedName>
</protein>
<keyword evidence="4" id="KW-1185">Reference proteome</keyword>
<dbReference type="GeneID" id="136815253"/>
<dbReference type="PANTHER" id="PTHR22306:SF2">
    <property type="entry name" value="CHROMOSOME 7 OPEN READING FRAME 50"/>
    <property type="match status" value="1"/>
</dbReference>
<dbReference type="Pfam" id="PF10180">
    <property type="entry name" value="WKF"/>
    <property type="match status" value="1"/>
</dbReference>
<dbReference type="AlphaFoldDB" id="A0A7M5VAF3"/>
<dbReference type="OrthoDB" id="10261563at2759"/>
<dbReference type="EnsemblMetazoa" id="CLYHEMT012682.1">
    <property type="protein sequence ID" value="CLYHEMP012682.1"/>
    <property type="gene ID" value="CLYHEMG012682"/>
</dbReference>
<proteinExistence type="predicted"/>
<organism evidence="3 4">
    <name type="scientific">Clytia hemisphaerica</name>
    <dbReference type="NCBI Taxonomy" id="252671"/>
    <lineage>
        <taxon>Eukaryota</taxon>
        <taxon>Metazoa</taxon>
        <taxon>Cnidaria</taxon>
        <taxon>Hydrozoa</taxon>
        <taxon>Hydroidolina</taxon>
        <taxon>Leptothecata</taxon>
        <taxon>Obeliida</taxon>
        <taxon>Clytiidae</taxon>
        <taxon>Clytia</taxon>
    </lineage>
</organism>
<evidence type="ECO:0000313" key="4">
    <source>
        <dbReference type="Proteomes" id="UP000594262"/>
    </source>
</evidence>
<evidence type="ECO:0000313" key="3">
    <source>
        <dbReference type="EnsemblMetazoa" id="CLYHEMP012682.1"/>
    </source>
</evidence>
<dbReference type="Proteomes" id="UP000594262">
    <property type="component" value="Unplaced"/>
</dbReference>
<dbReference type="PANTHER" id="PTHR22306">
    <property type="entry name" value="CHROMOSOME 7 OPEN READING FRAME 50"/>
    <property type="match status" value="1"/>
</dbReference>
<dbReference type="InterPro" id="IPR019327">
    <property type="entry name" value="WKF"/>
</dbReference>
<sequence length="175" mass="20446">MTMASEKKGKKRSFKNEGHKSSKKPFLEEEVENKILADVDQDEIDEVLAAQEFPMQKVSKKKKKESVTEVESEPMDGSNETPPAIDYLLGWKSKDKDWKFRKLRQTWLLQNMYDKEKVSKANFKILLEYLEDLKGAAREQTLKEAKEFVEANEDNEECTEKRKLKRSLNVLKVLT</sequence>
<reference evidence="3" key="1">
    <citation type="submission" date="2021-01" db="UniProtKB">
        <authorList>
            <consortium name="EnsemblMetazoa"/>
        </authorList>
    </citation>
    <scope>IDENTIFICATION</scope>
</reference>
<accession>A0A7M5VAF3</accession>
<dbReference type="RefSeq" id="XP_066927796.1">
    <property type="nucleotide sequence ID" value="XM_067071695.1"/>
</dbReference>
<feature type="region of interest" description="Disordered" evidence="1">
    <location>
        <begin position="59"/>
        <end position="83"/>
    </location>
</feature>